<evidence type="ECO:0000256" key="3">
    <source>
        <dbReference type="ARBA" id="ARBA00022801"/>
    </source>
</evidence>
<keyword evidence="8" id="KW-1185">Reference proteome</keyword>
<name>A0ABW5EBY8_9GAMM</name>
<evidence type="ECO:0000256" key="1">
    <source>
        <dbReference type="ARBA" id="ARBA00001678"/>
    </source>
</evidence>
<comment type="catalytic activity">
    <reaction evidence="1">
        <text>Random hydrolysis of (1-&gt;4)-beta-D-mannosidic linkages in mannans, galactomannans and glucomannans.</text>
        <dbReference type="EC" id="3.2.1.78"/>
    </reaction>
</comment>
<evidence type="ECO:0000313" key="7">
    <source>
        <dbReference type="EMBL" id="MFD2310125.1"/>
    </source>
</evidence>
<organism evidence="7 8">
    <name type="scientific">Microbulbifer halophilus</name>
    <dbReference type="NCBI Taxonomy" id="453963"/>
    <lineage>
        <taxon>Bacteria</taxon>
        <taxon>Pseudomonadati</taxon>
        <taxon>Pseudomonadota</taxon>
        <taxon>Gammaproteobacteria</taxon>
        <taxon>Cellvibrionales</taxon>
        <taxon>Microbulbiferaceae</taxon>
        <taxon>Microbulbifer</taxon>
    </lineage>
</organism>
<dbReference type="InterPro" id="IPR045053">
    <property type="entry name" value="MAN-like"/>
</dbReference>
<feature type="domain" description="Glycoside hydrolase family 5" evidence="6">
    <location>
        <begin position="26"/>
        <end position="429"/>
    </location>
</feature>
<keyword evidence="3" id="KW-0378">Hydrolase</keyword>
<dbReference type="Proteomes" id="UP001597425">
    <property type="component" value="Unassembled WGS sequence"/>
</dbReference>
<protein>
    <recommendedName>
        <fullName evidence="2">mannan endo-1,4-beta-mannosidase</fullName>
        <ecNumber evidence="2">3.2.1.78</ecNumber>
    </recommendedName>
</protein>
<evidence type="ECO:0000313" key="8">
    <source>
        <dbReference type="Proteomes" id="UP001597425"/>
    </source>
</evidence>
<feature type="signal peptide" evidence="5">
    <location>
        <begin position="1"/>
        <end position="21"/>
    </location>
</feature>
<dbReference type="Gene3D" id="3.20.20.80">
    <property type="entry name" value="Glycosidases"/>
    <property type="match status" value="1"/>
</dbReference>
<evidence type="ECO:0000256" key="5">
    <source>
        <dbReference type="SAM" id="SignalP"/>
    </source>
</evidence>
<feature type="chain" id="PRO_5046204781" description="mannan endo-1,4-beta-mannosidase" evidence="5">
    <location>
        <begin position="22"/>
        <end position="438"/>
    </location>
</feature>
<evidence type="ECO:0000256" key="4">
    <source>
        <dbReference type="ARBA" id="ARBA00023295"/>
    </source>
</evidence>
<reference evidence="8" key="1">
    <citation type="journal article" date="2019" name="Int. J. Syst. Evol. Microbiol.">
        <title>The Global Catalogue of Microorganisms (GCM) 10K type strain sequencing project: providing services to taxonomists for standard genome sequencing and annotation.</title>
        <authorList>
            <consortium name="The Broad Institute Genomics Platform"/>
            <consortium name="The Broad Institute Genome Sequencing Center for Infectious Disease"/>
            <person name="Wu L."/>
            <person name="Ma J."/>
        </authorList>
    </citation>
    <scope>NUCLEOTIDE SEQUENCE [LARGE SCALE GENOMIC DNA]</scope>
    <source>
        <strain evidence="8">KCTC 12848</strain>
    </source>
</reference>
<accession>A0ABW5EBY8</accession>
<dbReference type="SUPFAM" id="SSF51445">
    <property type="entry name" value="(Trans)glycosidases"/>
    <property type="match status" value="1"/>
</dbReference>
<sequence length="438" mass="49148">MTIKQLLSFTAGLLLAGKLLAAAPAEFVQVEDGHFTLGGAPYRFAGANYWHGGYLAATDPERLERELDLLREKKITNLRVLALSESSAQSRSVSPTVIRAPGQFDETLQKGLDRLLVELRERDMKAVLYLTNFWQWSGGMTQYLAWHKDTEIIDPDLSGEWDAYMDSAADFYRCPPCQRQYLDATRTLTGRKNTLNGVRYRDDPTIMAWQLANEPRPGGSSFQADKAQDYIDWVQGSAGAIEKMAPRQLVSSGSEGIFGSQERRSVYVDAHDTPAIDYLTVHLWIKNWGWFDIQNAEETFPGALEKSRDYLQRHIEIAGDLKKPLVLEEFGVERDGGNFSPRSSTDYRDAFLREIYGVIERNSREGGPLVGSNIWTFGGYGRNGNDDYRWRPGDDFLGDPPQEAQGLNSVFDTDTETLGIIRAHAQALRADDAVSGKQ</sequence>
<proteinExistence type="predicted"/>
<dbReference type="EC" id="3.2.1.78" evidence="2"/>
<keyword evidence="4" id="KW-0326">Glycosidase</keyword>
<evidence type="ECO:0000259" key="6">
    <source>
        <dbReference type="Pfam" id="PF26410"/>
    </source>
</evidence>
<evidence type="ECO:0000256" key="2">
    <source>
        <dbReference type="ARBA" id="ARBA00012706"/>
    </source>
</evidence>
<dbReference type="InterPro" id="IPR017853">
    <property type="entry name" value="GH"/>
</dbReference>
<gene>
    <name evidence="7" type="ORF">ACFSKX_06810</name>
</gene>
<dbReference type="InterPro" id="IPR001547">
    <property type="entry name" value="Glyco_hydro_5"/>
</dbReference>
<dbReference type="PANTHER" id="PTHR31451">
    <property type="match status" value="1"/>
</dbReference>
<dbReference type="Pfam" id="PF26410">
    <property type="entry name" value="GH5_mannosidase"/>
    <property type="match status" value="1"/>
</dbReference>
<dbReference type="PANTHER" id="PTHR31451:SF40">
    <property type="entry name" value="GLYCOSIDE HYDROLASE FAMILY 5 DOMAIN-CONTAINING PROTEIN"/>
    <property type="match status" value="1"/>
</dbReference>
<comment type="caution">
    <text evidence="7">The sequence shown here is derived from an EMBL/GenBank/DDBJ whole genome shotgun (WGS) entry which is preliminary data.</text>
</comment>
<dbReference type="EMBL" id="JBHUJD010000007">
    <property type="protein sequence ID" value="MFD2310125.1"/>
    <property type="molecule type" value="Genomic_DNA"/>
</dbReference>
<keyword evidence="5" id="KW-0732">Signal</keyword>
<dbReference type="RefSeq" id="WP_265721400.1">
    <property type="nucleotide sequence ID" value="NZ_JAPIVK010000011.1"/>
</dbReference>